<organism evidence="2 3">
    <name type="scientific">Nephila pilipes</name>
    <name type="common">Giant wood spider</name>
    <name type="synonym">Nephila maculata</name>
    <dbReference type="NCBI Taxonomy" id="299642"/>
    <lineage>
        <taxon>Eukaryota</taxon>
        <taxon>Metazoa</taxon>
        <taxon>Ecdysozoa</taxon>
        <taxon>Arthropoda</taxon>
        <taxon>Chelicerata</taxon>
        <taxon>Arachnida</taxon>
        <taxon>Araneae</taxon>
        <taxon>Araneomorphae</taxon>
        <taxon>Entelegynae</taxon>
        <taxon>Araneoidea</taxon>
        <taxon>Nephilidae</taxon>
        <taxon>Nephila</taxon>
    </lineage>
</organism>
<feature type="compositionally biased region" description="Basic and acidic residues" evidence="1">
    <location>
        <begin position="76"/>
        <end position="85"/>
    </location>
</feature>
<feature type="region of interest" description="Disordered" evidence="1">
    <location>
        <begin position="68"/>
        <end position="93"/>
    </location>
</feature>
<name>A0A8X6UUF1_NEPPI</name>
<dbReference type="EMBL" id="BMAW01038020">
    <property type="protein sequence ID" value="GFU50759.1"/>
    <property type="molecule type" value="Genomic_DNA"/>
</dbReference>
<accession>A0A8X6UUF1</accession>
<dbReference type="Proteomes" id="UP000887013">
    <property type="component" value="Unassembled WGS sequence"/>
</dbReference>
<protein>
    <submittedName>
        <fullName evidence="2">Uncharacterized protein</fullName>
    </submittedName>
</protein>
<proteinExistence type="predicted"/>
<reference evidence="2" key="1">
    <citation type="submission" date="2020-08" db="EMBL/GenBank/DDBJ databases">
        <title>Multicomponent nature underlies the extraordinary mechanical properties of spider dragline silk.</title>
        <authorList>
            <person name="Kono N."/>
            <person name="Nakamura H."/>
            <person name="Mori M."/>
            <person name="Yoshida Y."/>
            <person name="Ohtoshi R."/>
            <person name="Malay A.D."/>
            <person name="Moran D.A.P."/>
            <person name="Tomita M."/>
            <person name="Numata K."/>
            <person name="Arakawa K."/>
        </authorList>
    </citation>
    <scope>NUCLEOTIDE SEQUENCE</scope>
</reference>
<keyword evidence="3" id="KW-1185">Reference proteome</keyword>
<evidence type="ECO:0000256" key="1">
    <source>
        <dbReference type="SAM" id="MobiDB-lite"/>
    </source>
</evidence>
<comment type="caution">
    <text evidence="2">The sequence shown here is derived from an EMBL/GenBank/DDBJ whole genome shotgun (WGS) entry which is preliminary data.</text>
</comment>
<gene>
    <name evidence="2" type="ORF">NPIL_364421</name>
</gene>
<sequence>MTEGSIFGICRTLLTKPSSQVYQVETKSGVDNTRASMYEYDVNDVNLFGLLAVSSNIIFKDHEEEHSCSRNVPGTKAERHVHDSPQLHTRGAY</sequence>
<evidence type="ECO:0000313" key="3">
    <source>
        <dbReference type="Proteomes" id="UP000887013"/>
    </source>
</evidence>
<dbReference type="AlphaFoldDB" id="A0A8X6UUF1"/>
<evidence type="ECO:0000313" key="2">
    <source>
        <dbReference type="EMBL" id="GFU50759.1"/>
    </source>
</evidence>